<organism evidence="1">
    <name type="scientific">Cacopsylla melanoneura</name>
    <dbReference type="NCBI Taxonomy" id="428564"/>
    <lineage>
        <taxon>Eukaryota</taxon>
        <taxon>Metazoa</taxon>
        <taxon>Ecdysozoa</taxon>
        <taxon>Arthropoda</taxon>
        <taxon>Hexapoda</taxon>
        <taxon>Insecta</taxon>
        <taxon>Pterygota</taxon>
        <taxon>Neoptera</taxon>
        <taxon>Paraneoptera</taxon>
        <taxon>Hemiptera</taxon>
        <taxon>Sternorrhyncha</taxon>
        <taxon>Psylloidea</taxon>
        <taxon>Psyllidae</taxon>
        <taxon>Psyllinae</taxon>
        <taxon>Cacopsylla</taxon>
    </lineage>
</organism>
<dbReference type="AlphaFoldDB" id="A0A8D8VYX3"/>
<evidence type="ECO:0000313" key="1">
    <source>
        <dbReference type="EMBL" id="CAG6638735.1"/>
    </source>
</evidence>
<protein>
    <submittedName>
        <fullName evidence="1">Uncharacterized protein</fullName>
    </submittedName>
</protein>
<accession>A0A8D8VYX3</accession>
<dbReference type="EMBL" id="HBUF01103740">
    <property type="protein sequence ID" value="CAG6638735.1"/>
    <property type="molecule type" value="Transcribed_RNA"/>
</dbReference>
<proteinExistence type="predicted"/>
<name>A0A8D8VYX3_9HEMI</name>
<reference evidence="1" key="1">
    <citation type="submission" date="2021-05" db="EMBL/GenBank/DDBJ databases">
        <authorList>
            <person name="Alioto T."/>
            <person name="Alioto T."/>
            <person name="Gomez Garrido J."/>
        </authorList>
    </citation>
    <scope>NUCLEOTIDE SEQUENCE</scope>
</reference>
<sequence length="102" mass="10895">MGDSAIDKVERGRVVSLLGVSLGGTEIIGVECDHIQVLGDGGDIAVYCVVDVRQDGQAELVVLRSQGSFHFSDQESEVFTMQRWVVIDGTGDCLLDLVPDGT</sequence>
<dbReference type="EMBL" id="HBUF01103738">
    <property type="protein sequence ID" value="CAG6638730.1"/>
    <property type="molecule type" value="Transcribed_RNA"/>
</dbReference>